<sequence length="66" mass="7251">MLWANFLGGLSRGFGIAIGFTLLGAVVIYFLQIIVRWKLPLIGEFITDIVNIVQDNMKRAGGKING</sequence>
<dbReference type="EMBL" id="LGTC01000001">
    <property type="protein sequence ID" value="KNY26659.1"/>
    <property type="molecule type" value="Genomic_DNA"/>
</dbReference>
<dbReference type="Pfam" id="PF18910">
    <property type="entry name" value="DUF5665"/>
    <property type="match status" value="1"/>
</dbReference>
<protein>
    <submittedName>
        <fullName evidence="2">Uncharacterized protein</fullName>
    </submittedName>
</protein>
<evidence type="ECO:0000313" key="3">
    <source>
        <dbReference type="Proteomes" id="UP000036923"/>
    </source>
</evidence>
<dbReference type="AlphaFoldDB" id="A0A0L6JLL4"/>
<evidence type="ECO:0000256" key="1">
    <source>
        <dbReference type="SAM" id="Phobius"/>
    </source>
</evidence>
<comment type="caution">
    <text evidence="2">The sequence shown here is derived from an EMBL/GenBank/DDBJ whole genome shotgun (WGS) entry which is preliminary data.</text>
</comment>
<reference evidence="3" key="1">
    <citation type="submission" date="2015-07" db="EMBL/GenBank/DDBJ databases">
        <title>Near-Complete Genome Sequence of the Cellulolytic Bacterium Bacteroides (Pseudobacteroides) cellulosolvens ATCC 35603.</title>
        <authorList>
            <person name="Dassa B."/>
            <person name="Utturkar S.M."/>
            <person name="Klingeman D.M."/>
            <person name="Hurt R.A."/>
            <person name="Keller M."/>
            <person name="Xu J."/>
            <person name="Reddy Y.H.K."/>
            <person name="Borovok I."/>
            <person name="Grinberg I.R."/>
            <person name="Lamed R."/>
            <person name="Zhivin O."/>
            <person name="Bayer E.A."/>
            <person name="Brown S.D."/>
        </authorList>
    </citation>
    <scope>NUCLEOTIDE SEQUENCE [LARGE SCALE GENOMIC DNA]</scope>
    <source>
        <strain evidence="3">DSM 2933</strain>
    </source>
</reference>
<dbReference type="PATRIC" id="fig|398512.5.peg.2003"/>
<dbReference type="InterPro" id="IPR043723">
    <property type="entry name" value="DUF5665"/>
</dbReference>
<proteinExistence type="predicted"/>
<dbReference type="Proteomes" id="UP000036923">
    <property type="component" value="Unassembled WGS sequence"/>
</dbReference>
<keyword evidence="1" id="KW-1133">Transmembrane helix</keyword>
<name>A0A0L6JLL4_9FIRM</name>
<dbReference type="eggNOG" id="ENOG5032Z2B">
    <property type="taxonomic scope" value="Bacteria"/>
</dbReference>
<feature type="transmembrane region" description="Helical" evidence="1">
    <location>
        <begin position="12"/>
        <end position="31"/>
    </location>
</feature>
<dbReference type="RefSeq" id="WP_242857000.1">
    <property type="nucleotide sequence ID" value="NZ_LGTC01000001.1"/>
</dbReference>
<gene>
    <name evidence="2" type="ORF">Bccel_1924</name>
</gene>
<keyword evidence="3" id="KW-1185">Reference proteome</keyword>
<evidence type="ECO:0000313" key="2">
    <source>
        <dbReference type="EMBL" id="KNY26659.1"/>
    </source>
</evidence>
<keyword evidence="1" id="KW-0812">Transmembrane</keyword>
<accession>A0A0L6JLL4</accession>
<organism evidence="2 3">
    <name type="scientific">Pseudobacteroides cellulosolvens ATCC 35603 = DSM 2933</name>
    <dbReference type="NCBI Taxonomy" id="398512"/>
    <lineage>
        <taxon>Bacteria</taxon>
        <taxon>Bacillati</taxon>
        <taxon>Bacillota</taxon>
        <taxon>Clostridia</taxon>
        <taxon>Eubacteriales</taxon>
        <taxon>Oscillospiraceae</taxon>
        <taxon>Pseudobacteroides</taxon>
    </lineage>
</organism>
<dbReference type="STRING" id="398512.Bccel_1924"/>
<keyword evidence="1" id="KW-0472">Membrane</keyword>